<keyword evidence="13" id="KW-1185">Reference proteome</keyword>
<comment type="similarity">
    <text evidence="2 10">Belongs to the Mediator complex subunit 7 family.</text>
</comment>
<keyword evidence="8 10" id="KW-0539">Nucleus</keyword>
<evidence type="ECO:0000256" key="4">
    <source>
        <dbReference type="ARBA" id="ARBA00020631"/>
    </source>
</evidence>
<dbReference type="SUPFAM" id="SSF140718">
    <property type="entry name" value="Mediator hinge subcomplex-like"/>
    <property type="match status" value="1"/>
</dbReference>
<evidence type="ECO:0000256" key="5">
    <source>
        <dbReference type="ARBA" id="ARBA00023015"/>
    </source>
</evidence>
<feature type="compositionally biased region" description="Low complexity" evidence="11">
    <location>
        <begin position="1"/>
        <end position="10"/>
    </location>
</feature>
<evidence type="ECO:0000256" key="8">
    <source>
        <dbReference type="ARBA" id="ARBA00023242"/>
    </source>
</evidence>
<feature type="non-terminal residue" evidence="12">
    <location>
        <position position="190"/>
    </location>
</feature>
<dbReference type="Gene3D" id="6.10.140.200">
    <property type="match status" value="1"/>
</dbReference>
<keyword evidence="5 10" id="KW-0805">Transcription regulation</keyword>
<dbReference type="InterPro" id="IPR044888">
    <property type="entry name" value="Mediatior_Med7_sf"/>
</dbReference>
<dbReference type="EMBL" id="ML995868">
    <property type="protein sequence ID" value="KAF2766651.1"/>
    <property type="molecule type" value="Genomic_DNA"/>
</dbReference>
<evidence type="ECO:0000256" key="11">
    <source>
        <dbReference type="SAM" id="MobiDB-lite"/>
    </source>
</evidence>
<protein>
    <recommendedName>
        <fullName evidence="4 10">Mediator of RNA polymerase II transcription subunit 7</fullName>
    </recommendedName>
</protein>
<feature type="region of interest" description="Disordered" evidence="11">
    <location>
        <begin position="1"/>
        <end position="22"/>
    </location>
</feature>
<dbReference type="PANTHER" id="PTHR21428">
    <property type="entry name" value="MEDIATOR OF RNA POLYMERASE II TRANSCRIPTION SUBUNIT 7"/>
    <property type="match status" value="1"/>
</dbReference>
<feature type="compositionally biased region" description="Pro residues" evidence="11">
    <location>
        <begin position="11"/>
        <end position="22"/>
    </location>
</feature>
<dbReference type="Pfam" id="PF05983">
    <property type="entry name" value="Med7"/>
    <property type="match status" value="1"/>
</dbReference>
<evidence type="ECO:0000313" key="12">
    <source>
        <dbReference type="EMBL" id="KAF2766651.1"/>
    </source>
</evidence>
<dbReference type="GO" id="GO:0070847">
    <property type="term" value="C:core mediator complex"/>
    <property type="evidence" value="ECO:0007669"/>
    <property type="project" value="TreeGrafter"/>
</dbReference>
<dbReference type="GO" id="GO:0016592">
    <property type="term" value="C:mediator complex"/>
    <property type="evidence" value="ECO:0007669"/>
    <property type="project" value="InterPro"/>
</dbReference>
<dbReference type="GO" id="GO:0003712">
    <property type="term" value="F:transcription coregulator activity"/>
    <property type="evidence" value="ECO:0007669"/>
    <property type="project" value="InterPro"/>
</dbReference>
<organism evidence="12 13">
    <name type="scientific">Teratosphaeria nubilosa</name>
    <dbReference type="NCBI Taxonomy" id="161662"/>
    <lineage>
        <taxon>Eukaryota</taxon>
        <taxon>Fungi</taxon>
        <taxon>Dikarya</taxon>
        <taxon>Ascomycota</taxon>
        <taxon>Pezizomycotina</taxon>
        <taxon>Dothideomycetes</taxon>
        <taxon>Dothideomycetidae</taxon>
        <taxon>Mycosphaerellales</taxon>
        <taxon>Teratosphaeriaceae</taxon>
        <taxon>Teratosphaeria</taxon>
    </lineage>
</organism>
<dbReference type="Gene3D" id="6.10.140.1520">
    <property type="match status" value="1"/>
</dbReference>
<keyword evidence="6 10" id="KW-0010">Activator</keyword>
<evidence type="ECO:0000256" key="1">
    <source>
        <dbReference type="ARBA" id="ARBA00004123"/>
    </source>
</evidence>
<sequence length="190" mass="21336">MAEQQAAVAIPQPPAPLRAPFPAPPPFYKHFTKHNVAELKRLRKEAASSSADTDADPLTTNLDITALPSELRYLLPPPLPQTSTFHSFGATHDLHAPSQTLEDLQLERLYPDHPAVKLNPQQYLISLLRSMLTTYLGLVGTLSQNPELYEGYTKDLRELVANVHDLINQYRPHQARETLTRAMEERVEGL</sequence>
<comment type="function">
    <text evidence="9">Component of the Mediator complex, a coactivator involved in the regulated transcription of nearly all RNA polymerase II-dependent genes. Mediator functions as a bridge to convey information from gene-specific regulatory proteins to the basal RNA polymerase II transcription machinery. Mediator is recruited to promoters by direct interactions with regulatory proteins and serves as a scaffold for the assembly of a functional preinitiation complex with RNA polymerase II and the general transcription factors.</text>
</comment>
<evidence type="ECO:0000256" key="3">
    <source>
        <dbReference type="ARBA" id="ARBA00011837"/>
    </source>
</evidence>
<evidence type="ECO:0000256" key="6">
    <source>
        <dbReference type="ARBA" id="ARBA00023159"/>
    </source>
</evidence>
<evidence type="ECO:0000313" key="13">
    <source>
        <dbReference type="Proteomes" id="UP000799436"/>
    </source>
</evidence>
<name>A0A6G1L149_9PEZI</name>
<evidence type="ECO:0000256" key="10">
    <source>
        <dbReference type="RuleBase" id="RU364060"/>
    </source>
</evidence>
<dbReference type="PANTHER" id="PTHR21428:SF11">
    <property type="entry name" value="MEDIATOR OF RNA POLYMERASE II TRANSCRIPTION SUBUNIT 7"/>
    <property type="match status" value="1"/>
</dbReference>
<dbReference type="InterPro" id="IPR009244">
    <property type="entry name" value="Mediatior_Med7"/>
</dbReference>
<evidence type="ECO:0000256" key="7">
    <source>
        <dbReference type="ARBA" id="ARBA00023163"/>
    </source>
</evidence>
<evidence type="ECO:0000256" key="2">
    <source>
        <dbReference type="ARBA" id="ARBA00009994"/>
    </source>
</evidence>
<dbReference type="Proteomes" id="UP000799436">
    <property type="component" value="Unassembled WGS sequence"/>
</dbReference>
<evidence type="ECO:0000256" key="9">
    <source>
        <dbReference type="ARBA" id="ARBA00025687"/>
    </source>
</evidence>
<reference evidence="12" key="1">
    <citation type="journal article" date="2020" name="Stud. Mycol.">
        <title>101 Dothideomycetes genomes: a test case for predicting lifestyles and emergence of pathogens.</title>
        <authorList>
            <person name="Haridas S."/>
            <person name="Albert R."/>
            <person name="Binder M."/>
            <person name="Bloem J."/>
            <person name="Labutti K."/>
            <person name="Salamov A."/>
            <person name="Andreopoulos B."/>
            <person name="Baker S."/>
            <person name="Barry K."/>
            <person name="Bills G."/>
            <person name="Bluhm B."/>
            <person name="Cannon C."/>
            <person name="Castanera R."/>
            <person name="Culley D."/>
            <person name="Daum C."/>
            <person name="Ezra D."/>
            <person name="Gonzalez J."/>
            <person name="Henrissat B."/>
            <person name="Kuo A."/>
            <person name="Liang C."/>
            <person name="Lipzen A."/>
            <person name="Lutzoni F."/>
            <person name="Magnuson J."/>
            <person name="Mondo S."/>
            <person name="Nolan M."/>
            <person name="Ohm R."/>
            <person name="Pangilinan J."/>
            <person name="Park H.-J."/>
            <person name="Ramirez L."/>
            <person name="Alfaro M."/>
            <person name="Sun H."/>
            <person name="Tritt A."/>
            <person name="Yoshinaga Y."/>
            <person name="Zwiers L.-H."/>
            <person name="Turgeon B."/>
            <person name="Goodwin S."/>
            <person name="Spatafora J."/>
            <person name="Crous P."/>
            <person name="Grigoriev I."/>
        </authorList>
    </citation>
    <scope>NUCLEOTIDE SEQUENCE</scope>
    <source>
        <strain evidence="12">CBS 116005</strain>
    </source>
</reference>
<keyword evidence="7 10" id="KW-0804">Transcription</keyword>
<dbReference type="GO" id="GO:0006357">
    <property type="term" value="P:regulation of transcription by RNA polymerase II"/>
    <property type="evidence" value="ECO:0007669"/>
    <property type="project" value="InterPro"/>
</dbReference>
<dbReference type="OrthoDB" id="10253553at2759"/>
<dbReference type="InterPro" id="IPR037212">
    <property type="entry name" value="Med7/Med21-like"/>
</dbReference>
<dbReference type="AlphaFoldDB" id="A0A6G1L149"/>
<comment type="subcellular location">
    <subcellularLocation>
        <location evidence="1 10">Nucleus</location>
    </subcellularLocation>
</comment>
<accession>A0A6G1L149</accession>
<gene>
    <name evidence="12" type="ORF">EJ03DRAFT_329912</name>
</gene>
<comment type="subunit">
    <text evidence="3 10">Component of the Mediator complex.</text>
</comment>
<proteinExistence type="inferred from homology"/>